<dbReference type="PANTHER" id="PTHR13800:SF1">
    <property type="entry name" value="TRANSIENT RECEPTOR POTENTIAL CATION CHANNEL TRPM"/>
    <property type="match status" value="1"/>
</dbReference>
<comment type="caution">
    <text evidence="2">The sequence shown here is derived from an EMBL/GenBank/DDBJ whole genome shotgun (WGS) entry which is preliminary data.</text>
</comment>
<dbReference type="Pfam" id="PF18139">
    <property type="entry name" value="LSDAT_euk"/>
    <property type="match status" value="2"/>
</dbReference>
<dbReference type="OrthoDB" id="301415at2759"/>
<dbReference type="Proteomes" id="UP000276133">
    <property type="component" value="Unassembled WGS sequence"/>
</dbReference>
<name>A0A3M7RWY7_BRAPC</name>
<protein>
    <submittedName>
        <fullName evidence="2">Transient receptor potential cation channel subfamily M member 2-like isoform X2</fullName>
    </submittedName>
</protein>
<organism evidence="2 3">
    <name type="scientific">Brachionus plicatilis</name>
    <name type="common">Marine rotifer</name>
    <name type="synonym">Brachionus muelleri</name>
    <dbReference type="NCBI Taxonomy" id="10195"/>
    <lineage>
        <taxon>Eukaryota</taxon>
        <taxon>Metazoa</taxon>
        <taxon>Spiralia</taxon>
        <taxon>Gnathifera</taxon>
        <taxon>Rotifera</taxon>
        <taxon>Eurotatoria</taxon>
        <taxon>Monogononta</taxon>
        <taxon>Pseudotrocha</taxon>
        <taxon>Ploima</taxon>
        <taxon>Brachionidae</taxon>
        <taxon>Brachionus</taxon>
    </lineage>
</organism>
<gene>
    <name evidence="2" type="ORF">BpHYR1_043811</name>
</gene>
<dbReference type="InterPro" id="IPR050927">
    <property type="entry name" value="TRPM"/>
</dbReference>
<keyword evidence="3" id="KW-1185">Reference proteome</keyword>
<dbReference type="GO" id="GO:0005886">
    <property type="term" value="C:plasma membrane"/>
    <property type="evidence" value="ECO:0007669"/>
    <property type="project" value="TreeGrafter"/>
</dbReference>
<dbReference type="PANTHER" id="PTHR13800">
    <property type="entry name" value="TRANSIENT RECEPTOR POTENTIAL CATION CHANNEL, SUBFAMILY M, MEMBER 6"/>
    <property type="match status" value="1"/>
</dbReference>
<feature type="domain" description="TRPM SLOG" evidence="1">
    <location>
        <begin position="129"/>
        <end position="290"/>
    </location>
</feature>
<dbReference type="AlphaFoldDB" id="A0A3M7RWY7"/>
<feature type="domain" description="TRPM SLOG" evidence="1">
    <location>
        <begin position="349"/>
        <end position="433"/>
    </location>
</feature>
<dbReference type="STRING" id="10195.A0A3M7RWY7"/>
<evidence type="ECO:0000313" key="2">
    <source>
        <dbReference type="EMBL" id="RNA27855.1"/>
    </source>
</evidence>
<dbReference type="GO" id="GO:0030001">
    <property type="term" value="P:metal ion transport"/>
    <property type="evidence" value="ECO:0007669"/>
    <property type="project" value="TreeGrafter"/>
</dbReference>
<keyword evidence="2" id="KW-0675">Receptor</keyword>
<dbReference type="InterPro" id="IPR041491">
    <property type="entry name" value="TRPM_SLOG"/>
</dbReference>
<proteinExistence type="predicted"/>
<sequence>MGIKDLKGRNNRTYLNCMRARKASSQSEEETEFFQNEKVSNIRNLNKKHKPIQDKSESISSKISTIGTGSNNKINLKFSLESDKLISEYVNGIIKVQDTNRIIFNTQGSLYMNFKLEKNSDMQGPSESQQLKNIPRFMKSVWQMKSPKIIIPIITELTRIKNFKNWKNQKLEEQFQQGIIKLANKTDIWFITNGINGGISSIIGEAFNEEKASRNIVSKSSHHIDFVNSNEPTPPPLTLLGIISASTLQNYSSFDGVTPILTASGNKTNKNMLRFDINPDHTHFIIYDDLSESMGDTTGFSSVSNLNNLETLTYCRFRDKMESLLTRSLNYYKKNRLASEASEEDNEVKNLSIEKRQIPMVCLVVRGDLNSIDAIDFKIRNQIPVVVLKGSGAVSDIIAFAFEELNENKDIDHEENFIRPELSKKLLDEFKDDLSKNEVVRNQYRDKIMSIAKNSSSKVIKLNKNADDQKNFGDL</sequence>
<dbReference type="EMBL" id="REGN01002483">
    <property type="protein sequence ID" value="RNA27855.1"/>
    <property type="molecule type" value="Genomic_DNA"/>
</dbReference>
<evidence type="ECO:0000259" key="1">
    <source>
        <dbReference type="Pfam" id="PF18139"/>
    </source>
</evidence>
<reference evidence="2 3" key="1">
    <citation type="journal article" date="2018" name="Sci. Rep.">
        <title>Genomic signatures of local adaptation to the degree of environmental predictability in rotifers.</title>
        <authorList>
            <person name="Franch-Gras L."/>
            <person name="Hahn C."/>
            <person name="Garcia-Roger E.M."/>
            <person name="Carmona M.J."/>
            <person name="Serra M."/>
            <person name="Gomez A."/>
        </authorList>
    </citation>
    <scope>NUCLEOTIDE SEQUENCE [LARGE SCALE GENOMIC DNA]</scope>
    <source>
        <strain evidence="2">HYR1</strain>
    </source>
</reference>
<dbReference type="GO" id="GO:0005261">
    <property type="term" value="F:monoatomic cation channel activity"/>
    <property type="evidence" value="ECO:0007669"/>
    <property type="project" value="TreeGrafter"/>
</dbReference>
<accession>A0A3M7RWY7</accession>
<evidence type="ECO:0000313" key="3">
    <source>
        <dbReference type="Proteomes" id="UP000276133"/>
    </source>
</evidence>